<dbReference type="EMBL" id="JAVIJP010000017">
    <property type="protein sequence ID" value="KAL3640722.1"/>
    <property type="molecule type" value="Genomic_DNA"/>
</dbReference>
<dbReference type="GO" id="GO:0003677">
    <property type="term" value="F:DNA binding"/>
    <property type="evidence" value="ECO:0007669"/>
    <property type="project" value="UniProtKB-KW"/>
</dbReference>
<sequence length="463" mass="53349">MRPDDYKFMKIVDAISCINQRVNLIGVVVESSLPKKSKGTDYFCSARIIDESRSSNGIFINFFAETMEKLPYVESVGDIVIVSHVVMKIRGKDVYALYNKKFSSFALFKGRDSSNREHLPYQTSSNYKPRDQDREFITALTKWSEQHKIEGLNESLSLKEMKEGELINLLCKILHVCEEKEDQWTVFVWDGTDTPPASVDTKLEDEMENPLPLQLETSPLPRDILCTFPSVGTVLRMIVDQGNEKLGIKYLKTNRWVKFVQVNCKVRAALRCAVLMPFSKLCYLPDDDSTVIKRLRTYNERVSAKWGRMPFTSFPWPSHITETNHPDVPFVTLMNVLTHPEVTYKFRCVVRVVAIFPWRAEDFRSPSGVYRVRLTLEDPTARIHAFLYAEDGTEFFGDFDSADSLMRKRNMLLGVSDKNEATTLDNGSRNPPWIQCCLKSYYIDKSDIWGSRNYRIFDTTFAG</sequence>
<evidence type="ECO:0000256" key="1">
    <source>
        <dbReference type="ARBA" id="ARBA00004574"/>
    </source>
</evidence>
<dbReference type="InterPro" id="IPR011564">
    <property type="entry name" value="Telomer_end-bd_POT1/Cdc13"/>
</dbReference>
<proteinExistence type="predicted"/>
<dbReference type="Pfam" id="PF02765">
    <property type="entry name" value="POT1"/>
    <property type="match status" value="1"/>
</dbReference>
<dbReference type="Gene3D" id="2.40.50.140">
    <property type="entry name" value="Nucleic acid-binding proteins"/>
    <property type="match status" value="2"/>
</dbReference>
<dbReference type="InterPro" id="IPR012340">
    <property type="entry name" value="NA-bd_OB-fold"/>
</dbReference>
<feature type="domain" description="Telomeric single stranded DNA binding POT1/Cdc13" evidence="5">
    <location>
        <begin position="8"/>
        <end position="145"/>
    </location>
</feature>
<evidence type="ECO:0000259" key="5">
    <source>
        <dbReference type="SMART" id="SM00976"/>
    </source>
</evidence>
<dbReference type="PANTHER" id="PTHR14513:SF0">
    <property type="entry name" value="PROTECTION OF TELOMERES PROTEIN 1"/>
    <property type="match status" value="1"/>
</dbReference>
<keyword evidence="2" id="KW-0158">Chromosome</keyword>
<name>A0ABD3DFB6_9LAMI</name>
<organism evidence="6 7">
    <name type="scientific">Castilleja foliolosa</name>
    <dbReference type="NCBI Taxonomy" id="1961234"/>
    <lineage>
        <taxon>Eukaryota</taxon>
        <taxon>Viridiplantae</taxon>
        <taxon>Streptophyta</taxon>
        <taxon>Embryophyta</taxon>
        <taxon>Tracheophyta</taxon>
        <taxon>Spermatophyta</taxon>
        <taxon>Magnoliopsida</taxon>
        <taxon>eudicotyledons</taxon>
        <taxon>Gunneridae</taxon>
        <taxon>Pentapetalae</taxon>
        <taxon>asterids</taxon>
        <taxon>lamiids</taxon>
        <taxon>Lamiales</taxon>
        <taxon>Orobanchaceae</taxon>
        <taxon>Pedicularideae</taxon>
        <taxon>Castillejinae</taxon>
        <taxon>Castilleja</taxon>
    </lineage>
</organism>
<protein>
    <recommendedName>
        <fullName evidence="5">Telomeric single stranded DNA binding POT1/Cdc13 domain-containing protein</fullName>
    </recommendedName>
</protein>
<dbReference type="GO" id="GO:0000781">
    <property type="term" value="C:chromosome, telomeric region"/>
    <property type="evidence" value="ECO:0007669"/>
    <property type="project" value="UniProtKB-SubCell"/>
</dbReference>
<dbReference type="Proteomes" id="UP001632038">
    <property type="component" value="Unassembled WGS sequence"/>
</dbReference>
<evidence type="ECO:0000256" key="2">
    <source>
        <dbReference type="ARBA" id="ARBA00022454"/>
    </source>
</evidence>
<evidence type="ECO:0000256" key="4">
    <source>
        <dbReference type="ARBA" id="ARBA00023125"/>
    </source>
</evidence>
<dbReference type="SUPFAM" id="SSF50249">
    <property type="entry name" value="Nucleic acid-binding proteins"/>
    <property type="match status" value="2"/>
</dbReference>
<dbReference type="PANTHER" id="PTHR14513">
    <property type="entry name" value="PROTECTION OF TELOMERES 1"/>
    <property type="match status" value="1"/>
</dbReference>
<dbReference type="SMART" id="SM00976">
    <property type="entry name" value="Telo_bind"/>
    <property type="match status" value="1"/>
</dbReference>
<dbReference type="AlphaFoldDB" id="A0ABD3DFB6"/>
<dbReference type="InterPro" id="IPR028389">
    <property type="entry name" value="POT1"/>
</dbReference>
<comment type="subcellular location">
    <subcellularLocation>
        <location evidence="1">Chromosome</location>
        <location evidence="1">Telomere</location>
    </subcellularLocation>
</comment>
<dbReference type="CDD" id="cd04497">
    <property type="entry name" value="hPOT1_OB1_like"/>
    <property type="match status" value="1"/>
</dbReference>
<keyword evidence="3" id="KW-0779">Telomere</keyword>
<accession>A0ABD3DFB6</accession>
<evidence type="ECO:0000313" key="7">
    <source>
        <dbReference type="Proteomes" id="UP001632038"/>
    </source>
</evidence>
<reference evidence="7" key="1">
    <citation type="journal article" date="2024" name="IScience">
        <title>Strigolactones Initiate the Formation of Haustorium-like Structures in Castilleja.</title>
        <authorList>
            <person name="Buerger M."/>
            <person name="Peterson D."/>
            <person name="Chory J."/>
        </authorList>
    </citation>
    <scope>NUCLEOTIDE SEQUENCE [LARGE SCALE GENOMIC DNA]</scope>
</reference>
<keyword evidence="7" id="KW-1185">Reference proteome</keyword>
<evidence type="ECO:0000313" key="6">
    <source>
        <dbReference type="EMBL" id="KAL3640722.1"/>
    </source>
</evidence>
<dbReference type="InterPro" id="IPR057620">
    <property type="entry name" value="POT1A/B-like_OB"/>
</dbReference>
<dbReference type="Pfam" id="PF25507">
    <property type="entry name" value="OB_POT1A"/>
    <property type="match status" value="1"/>
</dbReference>
<gene>
    <name evidence="6" type="ORF">CASFOL_015690</name>
</gene>
<evidence type="ECO:0000256" key="3">
    <source>
        <dbReference type="ARBA" id="ARBA00022895"/>
    </source>
</evidence>
<keyword evidence="4" id="KW-0238">DNA-binding</keyword>
<comment type="caution">
    <text evidence="6">The sequence shown here is derived from an EMBL/GenBank/DDBJ whole genome shotgun (WGS) entry which is preliminary data.</text>
</comment>